<feature type="region of interest" description="Disordered" evidence="6">
    <location>
        <begin position="324"/>
        <end position="360"/>
    </location>
</feature>
<dbReference type="GeneID" id="106663048"/>
<feature type="region of interest" description="Disordered" evidence="6">
    <location>
        <begin position="732"/>
        <end position="753"/>
    </location>
</feature>
<keyword evidence="3 5" id="KW-0863">Zinc-finger</keyword>
<feature type="domain" description="C2H2-type" evidence="7">
    <location>
        <begin position="2058"/>
        <end position="2086"/>
    </location>
</feature>
<organism evidence="8 9">
    <name type="scientific">Cimex lectularius</name>
    <name type="common">Bed bug</name>
    <name type="synonym">Acanthia lectularia</name>
    <dbReference type="NCBI Taxonomy" id="79782"/>
    <lineage>
        <taxon>Eukaryota</taxon>
        <taxon>Metazoa</taxon>
        <taxon>Ecdysozoa</taxon>
        <taxon>Arthropoda</taxon>
        <taxon>Hexapoda</taxon>
        <taxon>Insecta</taxon>
        <taxon>Pterygota</taxon>
        <taxon>Neoptera</taxon>
        <taxon>Paraneoptera</taxon>
        <taxon>Hemiptera</taxon>
        <taxon>Heteroptera</taxon>
        <taxon>Panheteroptera</taxon>
        <taxon>Cimicomorpha</taxon>
        <taxon>Cimicidae</taxon>
        <taxon>Cimex</taxon>
    </lineage>
</organism>
<evidence type="ECO:0000256" key="2">
    <source>
        <dbReference type="ARBA" id="ARBA00022737"/>
    </source>
</evidence>
<feature type="compositionally biased region" description="Polar residues" evidence="6">
    <location>
        <begin position="87"/>
        <end position="98"/>
    </location>
</feature>
<dbReference type="EnsemblMetazoa" id="XM_024226892.1">
    <property type="protein sequence ID" value="XP_024082660.1"/>
    <property type="gene ID" value="LOC106663048"/>
</dbReference>
<accession>A0A8I6TM70</accession>
<dbReference type="Proteomes" id="UP000494040">
    <property type="component" value="Unassembled WGS sequence"/>
</dbReference>
<dbReference type="OrthoDB" id="6382392at2759"/>
<feature type="domain" description="C2H2-type" evidence="7">
    <location>
        <begin position="2307"/>
        <end position="2335"/>
    </location>
</feature>
<feature type="compositionally biased region" description="Polar residues" evidence="6">
    <location>
        <begin position="53"/>
        <end position="63"/>
    </location>
</feature>
<dbReference type="PROSITE" id="PS00028">
    <property type="entry name" value="ZINC_FINGER_C2H2_1"/>
    <property type="match status" value="7"/>
</dbReference>
<dbReference type="Gene3D" id="3.30.160.60">
    <property type="entry name" value="Classic Zinc Finger"/>
    <property type="match status" value="3"/>
</dbReference>
<keyword evidence="9" id="KW-1185">Reference proteome</keyword>
<feature type="region of interest" description="Disordered" evidence="6">
    <location>
        <begin position="27"/>
        <end position="109"/>
    </location>
</feature>
<evidence type="ECO:0000313" key="9">
    <source>
        <dbReference type="Proteomes" id="UP000494040"/>
    </source>
</evidence>
<feature type="region of interest" description="Disordered" evidence="6">
    <location>
        <begin position="1185"/>
        <end position="1223"/>
    </location>
</feature>
<dbReference type="SMART" id="SM00355">
    <property type="entry name" value="ZnF_C2H2"/>
    <property type="match status" value="13"/>
</dbReference>
<dbReference type="InterPro" id="IPR036236">
    <property type="entry name" value="Znf_C2H2_sf"/>
</dbReference>
<feature type="region of interest" description="Disordered" evidence="6">
    <location>
        <begin position="1679"/>
        <end position="1817"/>
    </location>
</feature>
<feature type="compositionally biased region" description="Basic and acidic residues" evidence="6">
    <location>
        <begin position="1603"/>
        <end position="1614"/>
    </location>
</feature>
<evidence type="ECO:0000256" key="5">
    <source>
        <dbReference type="PROSITE-ProRule" id="PRU00042"/>
    </source>
</evidence>
<protein>
    <recommendedName>
        <fullName evidence="7">C2H2-type domain-containing protein</fullName>
    </recommendedName>
</protein>
<dbReference type="GO" id="GO:0008270">
    <property type="term" value="F:zinc ion binding"/>
    <property type="evidence" value="ECO:0007669"/>
    <property type="project" value="UniProtKB-KW"/>
</dbReference>
<feature type="domain" description="C2H2-type" evidence="7">
    <location>
        <begin position="822"/>
        <end position="850"/>
    </location>
</feature>
<feature type="compositionally biased region" description="Basic residues" evidence="6">
    <location>
        <begin position="2377"/>
        <end position="2387"/>
    </location>
</feature>
<feature type="compositionally biased region" description="Basic residues" evidence="6">
    <location>
        <begin position="1615"/>
        <end position="1626"/>
    </location>
</feature>
<feature type="region of interest" description="Disordered" evidence="6">
    <location>
        <begin position="2327"/>
        <end position="2392"/>
    </location>
</feature>
<feature type="compositionally biased region" description="Low complexity" evidence="6">
    <location>
        <begin position="1995"/>
        <end position="2013"/>
    </location>
</feature>
<evidence type="ECO:0000259" key="7">
    <source>
        <dbReference type="PROSITE" id="PS50157"/>
    </source>
</evidence>
<evidence type="ECO:0000256" key="1">
    <source>
        <dbReference type="ARBA" id="ARBA00022723"/>
    </source>
</evidence>
<feature type="compositionally biased region" description="Basic and acidic residues" evidence="6">
    <location>
        <begin position="99"/>
        <end position="109"/>
    </location>
</feature>
<feature type="domain" description="C2H2-type" evidence="7">
    <location>
        <begin position="668"/>
        <end position="696"/>
    </location>
</feature>
<feature type="compositionally biased region" description="Acidic residues" evidence="6">
    <location>
        <begin position="1746"/>
        <end position="1759"/>
    </location>
</feature>
<dbReference type="InterPro" id="IPR013087">
    <property type="entry name" value="Znf_C2H2_type"/>
</dbReference>
<proteinExistence type="predicted"/>
<reference evidence="8" key="1">
    <citation type="submission" date="2022-01" db="UniProtKB">
        <authorList>
            <consortium name="EnsemblMetazoa"/>
        </authorList>
    </citation>
    <scope>IDENTIFICATION</scope>
</reference>
<evidence type="ECO:0000313" key="8">
    <source>
        <dbReference type="EnsemblMetazoa" id="XP_024082660.1"/>
    </source>
</evidence>
<evidence type="ECO:0000256" key="6">
    <source>
        <dbReference type="SAM" id="MobiDB-lite"/>
    </source>
</evidence>
<feature type="compositionally biased region" description="Basic and acidic residues" evidence="6">
    <location>
        <begin position="1508"/>
        <end position="1535"/>
    </location>
</feature>
<evidence type="ECO:0000256" key="4">
    <source>
        <dbReference type="ARBA" id="ARBA00022833"/>
    </source>
</evidence>
<dbReference type="PANTHER" id="PTHR24379:SF121">
    <property type="entry name" value="C2H2-TYPE DOMAIN-CONTAINING PROTEIN"/>
    <property type="match status" value="1"/>
</dbReference>
<feature type="region of interest" description="Disordered" evidence="6">
    <location>
        <begin position="1459"/>
        <end position="1659"/>
    </location>
</feature>
<dbReference type="PROSITE" id="PS50157">
    <property type="entry name" value="ZINC_FINGER_C2H2_2"/>
    <property type="match status" value="6"/>
</dbReference>
<evidence type="ECO:0000256" key="3">
    <source>
        <dbReference type="ARBA" id="ARBA00022771"/>
    </source>
</evidence>
<feature type="compositionally biased region" description="Basic and acidic residues" evidence="6">
    <location>
        <begin position="694"/>
        <end position="714"/>
    </location>
</feature>
<keyword evidence="4" id="KW-0862">Zinc</keyword>
<dbReference type="RefSeq" id="XP_024082660.1">
    <property type="nucleotide sequence ID" value="XM_024226892.1"/>
</dbReference>
<feature type="compositionally biased region" description="Basic residues" evidence="6">
    <location>
        <begin position="1185"/>
        <end position="1200"/>
    </location>
</feature>
<feature type="region of interest" description="Disordered" evidence="6">
    <location>
        <begin position="690"/>
        <end position="714"/>
    </location>
</feature>
<dbReference type="PANTHER" id="PTHR24379">
    <property type="entry name" value="KRAB AND ZINC FINGER DOMAIN-CONTAINING"/>
    <property type="match status" value="1"/>
</dbReference>
<feature type="compositionally biased region" description="Polar residues" evidence="6">
    <location>
        <begin position="350"/>
        <end position="360"/>
    </location>
</feature>
<feature type="compositionally biased region" description="Acidic residues" evidence="6">
    <location>
        <begin position="1788"/>
        <end position="1799"/>
    </location>
</feature>
<feature type="compositionally biased region" description="Basic residues" evidence="6">
    <location>
        <begin position="1807"/>
        <end position="1817"/>
    </location>
</feature>
<feature type="domain" description="C2H2-type" evidence="7">
    <location>
        <begin position="576"/>
        <end position="604"/>
    </location>
</feature>
<keyword evidence="2" id="KW-0677">Repeat</keyword>
<feature type="domain" description="C2H2-type" evidence="7">
    <location>
        <begin position="2240"/>
        <end position="2263"/>
    </location>
</feature>
<feature type="compositionally biased region" description="Basic and acidic residues" evidence="6">
    <location>
        <begin position="1736"/>
        <end position="1745"/>
    </location>
</feature>
<feature type="region of interest" description="Disordered" evidence="6">
    <location>
        <begin position="2284"/>
        <end position="2304"/>
    </location>
</feature>
<feature type="compositionally biased region" description="Basic residues" evidence="6">
    <location>
        <begin position="1562"/>
        <end position="1579"/>
    </location>
</feature>
<feature type="region of interest" description="Disordered" evidence="6">
    <location>
        <begin position="1995"/>
        <end position="2023"/>
    </location>
</feature>
<dbReference type="SUPFAM" id="SSF57667">
    <property type="entry name" value="beta-beta-alpha zinc fingers"/>
    <property type="match status" value="1"/>
</dbReference>
<sequence length="2439" mass="274509">MSSVAVEEGDLIDTSSEVVDLDLLNEEELLRTPPGEEETKRLALLHPAEPKPTQGSEINSTNGLEMKMSLELPEEVDSTTKEDALEISSSGDDPVTSTEGKETKTAGEAVIEKTNECQPLEESMFEPISIKVFSMGNKNEEFTNRQMNKLPENLLLEFDKAERNETDTNGGEAYKCVKQILNRKGPEMSSFEKLTSISDVSIIPLASGDKEPDGKEDGAKKEDKIKWSIMKNKKEMRPKRAVAMLVPKPTPPPCQPELLHPLKILRVPQYAEEKKQATASLRPTALVNPFPPFPADTGVKASQNVEGHSPTAVVADSSARILNGTSAPSAPWPTNEESVKEKKRLISPRPSKQQKNRPMQTSILDYTKPLMSQVAKAPQAASKRPKKALKTVIDQLGAKNAQEANMIQHLLNAAPPETICVTNALGGSGGAVSIAQEPKTITDPSVVDRLKRLGTVIELEENAELIEKETNSLALLEKMTINKPQSPVITALEDRPVFQNKDISVFTNVHQAKRPQPIPEPVLQVTCTTVQMSTPEPNLLEPVIDIVEDLSLSYDGKFVFKMESFFVDLPNETKVYSCDICSAVYHHSHMLKKHYLRLHIARKYIPDREMEVYNIQPEAVQEEAGERLLFRCHTCRQCLPTRNDLKSHLMDHPPLTELSKQVRGLKNYKCESCSMTFKWRKVYVRHKKTCKPGQRNDERKEDSPSSPIAKKEDENPDLVKIKSVYNFSDEASNNPTTIVEDEQKKEKTKSPTPDTTMIIAANLHHCLYCNETFLTAGKKRNHILSAHPYLRRSHKCAFCKKDYTSNQSLFTHLLDDHPMKYFGCLSCKERFLNLPELKKHMDVKHNLEKDEMALLSRRTSSLIQEKDHFLCDSCSRIFLIEGCFKGHKCVPEKPPKPPKIKKSKPFERVEKTEKRVDAETIFYSQVSLNVRENLMHHLDGKLDTTEDSVENEPMPPSRTFLNFSAGFNQRLAEEPEVVNRTKVPWEKYSFPKTYDGRCGLTSYIKDMSYLDISTQLIMRKNLQNLESSPSKEQFGEDVPTVLALERLGAKCAESYGQVNAEQEEHTLGELSGEWVRDRTYICSVCKWETPCLWTMEDHKYEAHPGIHCPQHELVGDQKTLSYTIYTRLAPVEAPFKGPSLPTPEPIADIKCTKCGADGFQTRGELHVHILACAGVVVQPWLPTPKKKKWKKKRRGRRGLKRNIPSTPHRPVKLRSKPGDTDSIQKMIANLPPKRLTRRVVGFDEMDLKTRSQSTIQNVPPPPTVQKQQQQLQKAKGNKISLKPKEEKDPSIPVKETDLIDTSAERGDVLSSLRMMPVTTPREELLEPRQILDKVLGVKRDENSPGLPCAGCGEVFESKVSLRKHHKSCAYFRECGQVTEHRCKTCSRSFSYLLALIEHSCDEMPKLEIEKDMAPVNSSEIPVLVPEAKKVDKKEDTGDLICGISFVDGLIKYETLSSISQETDNLQSDDSSRSKKRKVTTEADSNIKKRRTRKTLDSGKVPNGPVRRSQVDRNLDEKSEQEERQKDEVENEKQDRMEEEEEEKEEEKEEEEEEKKKLEIKTEKKKKTQKKKPARKKEVRRRVEGEPSQMPDGAKTISKKKEQRKTVKAIDESQKKRGRPFGAKTKRKGEQPERRSARNSRQNGEPTLETAQPVEAQVQPLPQPVLTAMLYSTEDEIVPFEEVPKPRQRPLSPKPVVKRKPRKRDESPDRTTIVVQVEVHPEPAKRKHAEAEPDDDDVRKRVKLEEQTEIIEDTDADGDAEVVSSQLPDVIIKEEPSEDPTVIEIKEEPPDDDDRPDDPDGPQSQDKAKRKKKLKKKKTLIQKMKMLKKKRKAKKAHGSVKEVVKIAGFSWEVSELANSPPKPEPSYDWPPSDSWLQVPPYIEPRPPSPSTSSTALAIPSLPVLEQQTPSLGTIIDSVNKLLNEPESTYLPLGLPQYSLADLQRAMGASDAEMAVLQQLGEASCLQEEIDDKSTLQLPEEEWGETCIMDLDNQPQQQPVVSSSVVEPQNEESPSAVPNSFYKPRNFLRDEPKNPLCRRPPSPRLSSSTSLLAAYNGKEVVCPSCSSHFMGFQALQKHVNTVHASQDTAHVTAALTRRVVLNSVGSRLVCYECLQILPSNIMSAHLENDHQLDPSDISKCSTVSGDPINGPVGGERLKSKMSSALGDLLDKAVNNLLSAKIKHENPLTGGAVELLTRLCSVRRREGTGKHSTRELFMRLKMGEKQEPNMDDVSLKPTVSRPFSCTICGQKFSLASSRNKHEVLAHRTFCQHEEFSSVYNDFEEYDNDWREAPSPTGSTSEGNTEHEWNPTCSDCGLSFTTLHELMKHRIEDHSRNRRPSIEGTSSSSSSTAPMCRTLERSVSLDSPPIGDLLPKDRRPAAKRSRGRTQKKATVGPMVRAKAEAALRQLNVPRKKQLPVVLQSPPAAGEISNTCILKMEKNE</sequence>
<feature type="compositionally biased region" description="Acidic residues" evidence="6">
    <location>
        <begin position="1536"/>
        <end position="1552"/>
    </location>
</feature>
<name>A0A8I6TM70_CIMLE</name>
<keyword evidence="1" id="KW-0479">Metal-binding</keyword>